<feature type="domain" description="Reverse transcriptase Ty1/copia-type" evidence="1">
    <location>
        <begin position="95"/>
        <end position="164"/>
    </location>
</feature>
<accession>A0A371G1U9</accession>
<feature type="non-terminal residue" evidence="2">
    <location>
        <position position="1"/>
    </location>
</feature>
<keyword evidence="3" id="KW-1185">Reference proteome</keyword>
<dbReference type="Pfam" id="PF07727">
    <property type="entry name" value="RVT_2"/>
    <property type="match status" value="1"/>
</dbReference>
<dbReference type="PANTHER" id="PTHR11439">
    <property type="entry name" value="GAG-POL-RELATED RETROTRANSPOSON"/>
    <property type="match status" value="1"/>
</dbReference>
<dbReference type="Proteomes" id="UP000257109">
    <property type="component" value="Unassembled WGS sequence"/>
</dbReference>
<gene>
    <name evidence="2" type="ORF">CR513_34673</name>
</gene>
<dbReference type="EMBL" id="QJKJ01007088">
    <property type="protein sequence ID" value="RDX84293.1"/>
    <property type="molecule type" value="Genomic_DNA"/>
</dbReference>
<evidence type="ECO:0000313" key="2">
    <source>
        <dbReference type="EMBL" id="RDX84293.1"/>
    </source>
</evidence>
<dbReference type="OrthoDB" id="993979at2759"/>
<evidence type="ECO:0000313" key="3">
    <source>
        <dbReference type="Proteomes" id="UP000257109"/>
    </source>
</evidence>
<protein>
    <recommendedName>
        <fullName evidence="1">Reverse transcriptase Ty1/copia-type domain-containing protein</fullName>
    </recommendedName>
</protein>
<reference evidence="2" key="1">
    <citation type="submission" date="2018-05" db="EMBL/GenBank/DDBJ databases">
        <title>Draft genome of Mucuna pruriens seed.</title>
        <authorList>
            <person name="Nnadi N.E."/>
            <person name="Vos R."/>
            <person name="Hasami M.H."/>
            <person name="Devisetty U.K."/>
            <person name="Aguiy J.C."/>
        </authorList>
    </citation>
    <scope>NUCLEOTIDE SEQUENCE [LARGE SCALE GENOMIC DNA]</scope>
    <source>
        <strain evidence="2">JCA_2017</strain>
    </source>
</reference>
<evidence type="ECO:0000259" key="1">
    <source>
        <dbReference type="Pfam" id="PF07727"/>
    </source>
</evidence>
<name>A0A371G1U9_MUCPR</name>
<dbReference type="PANTHER" id="PTHR11439:SF502">
    <property type="entry name" value="SECRETED RXLR EFFECTOR PROTEIN 161-LIKE"/>
    <property type="match status" value="1"/>
</dbReference>
<comment type="caution">
    <text evidence="2">The sequence shown here is derived from an EMBL/GenBank/DDBJ whole genome shotgun (WGS) entry which is preliminary data.</text>
</comment>
<sequence>MVIFEPECYEEASNKEVWVKAMEEEIKMIKKNNTWELVDCPHGKDVIRVKWIYKTKVYLDGTIQKHKARLVAKEEVYVEQPEGFINKGNEGKYFSDQGLERSKSESTLYIKTQGQYDILIVFLYVDDLIYTRKNMEMMNGPKEDMMKTFEMTDLDLMNYFLNIEKFKMYLQGTKEFDIWYKIMMNPRMIGYANRSRIFSWTSKKQAIVEQSTIEAKYVATTESTSQAIWLRRVLEEMGERQDRTIVIYYNNKSTINVVKNTVHH</sequence>
<proteinExistence type="predicted"/>
<dbReference type="AlphaFoldDB" id="A0A371G1U9"/>
<dbReference type="CDD" id="cd09272">
    <property type="entry name" value="RNase_HI_RT_Ty1"/>
    <property type="match status" value="1"/>
</dbReference>
<organism evidence="2 3">
    <name type="scientific">Mucuna pruriens</name>
    <name type="common">Velvet bean</name>
    <name type="synonym">Dolichos pruriens</name>
    <dbReference type="NCBI Taxonomy" id="157652"/>
    <lineage>
        <taxon>Eukaryota</taxon>
        <taxon>Viridiplantae</taxon>
        <taxon>Streptophyta</taxon>
        <taxon>Embryophyta</taxon>
        <taxon>Tracheophyta</taxon>
        <taxon>Spermatophyta</taxon>
        <taxon>Magnoliopsida</taxon>
        <taxon>eudicotyledons</taxon>
        <taxon>Gunneridae</taxon>
        <taxon>Pentapetalae</taxon>
        <taxon>rosids</taxon>
        <taxon>fabids</taxon>
        <taxon>Fabales</taxon>
        <taxon>Fabaceae</taxon>
        <taxon>Papilionoideae</taxon>
        <taxon>50 kb inversion clade</taxon>
        <taxon>NPAAA clade</taxon>
        <taxon>indigoferoid/millettioid clade</taxon>
        <taxon>Phaseoleae</taxon>
        <taxon>Mucuna</taxon>
    </lineage>
</organism>
<dbReference type="InterPro" id="IPR013103">
    <property type="entry name" value="RVT_2"/>
</dbReference>